<sequence length="351" mass="39042">MRKFALALMVSCLALPALANDTTAQLGAGGLVFVGNDAIQMASEDLYVSPSEVRVTYEFNNVTDEDQTVLVAFPMPDIEGSGDFMVDVPIQTAGGEGRPAIDDPNNLFGFATTFNGEPVDAELHQYAFAHNIDYSDLLRGMGVPLEPFGEATYEALKRLDEADALKLVHLGMVYRSEYDAGNGMEWEYVPLWTLRSTYSWEATFAPGISDVVHSYQPSVGGTVATTFMPTKGDEYSRQRYDEYVAKFCVDDNLVSTLRKKEITRDGWTSYPFVENWISYIWSTGNNWSGPIGKFTLTVDKGSPDNLVSFCGEGVKKIGPTTFQMTQTDWYPPYDQELEILLLIPVDWFDGE</sequence>
<dbReference type="RefSeq" id="WP_126151330.1">
    <property type="nucleotide sequence ID" value="NZ_JBHTMH010000001.1"/>
</dbReference>
<evidence type="ECO:0000313" key="4">
    <source>
        <dbReference type="Proteomes" id="UP000268844"/>
    </source>
</evidence>
<dbReference type="EMBL" id="UZWD01000036">
    <property type="protein sequence ID" value="VDS05799.1"/>
    <property type="molecule type" value="Genomic_DNA"/>
</dbReference>
<keyword evidence="1" id="KW-0732">Signal</keyword>
<gene>
    <name evidence="3" type="ORF">DEVEQU_02944</name>
</gene>
<dbReference type="Pfam" id="PF14415">
    <property type="entry name" value="DUF4424"/>
    <property type="match status" value="1"/>
</dbReference>
<dbReference type="InterPro" id="IPR025538">
    <property type="entry name" value="DUF4424"/>
</dbReference>
<protein>
    <recommendedName>
        <fullName evidence="2">DUF4424 domain-containing protein</fullName>
    </recommendedName>
</protein>
<dbReference type="Proteomes" id="UP000268844">
    <property type="component" value="Unassembled WGS sequence"/>
</dbReference>
<evidence type="ECO:0000259" key="2">
    <source>
        <dbReference type="Pfam" id="PF14415"/>
    </source>
</evidence>
<evidence type="ECO:0000313" key="3">
    <source>
        <dbReference type="EMBL" id="VDS05799.1"/>
    </source>
</evidence>
<keyword evidence="4" id="KW-1185">Reference proteome</keyword>
<dbReference type="AlphaFoldDB" id="A0A447IEB0"/>
<proteinExistence type="predicted"/>
<dbReference type="OrthoDB" id="7299818at2"/>
<accession>A0A447IEB0</accession>
<organism evidence="3 4">
    <name type="scientific">Devosia equisanguinis</name>
    <dbReference type="NCBI Taxonomy" id="2490941"/>
    <lineage>
        <taxon>Bacteria</taxon>
        <taxon>Pseudomonadati</taxon>
        <taxon>Pseudomonadota</taxon>
        <taxon>Alphaproteobacteria</taxon>
        <taxon>Hyphomicrobiales</taxon>
        <taxon>Devosiaceae</taxon>
        <taxon>Devosia</taxon>
    </lineage>
</organism>
<feature type="domain" description="DUF4424" evidence="2">
    <location>
        <begin position="19"/>
        <end position="340"/>
    </location>
</feature>
<name>A0A447IEB0_9HYPH</name>
<reference evidence="3 4" key="1">
    <citation type="submission" date="2018-12" db="EMBL/GenBank/DDBJ databases">
        <authorList>
            <person name="Criscuolo A."/>
        </authorList>
    </citation>
    <scope>NUCLEOTIDE SEQUENCE [LARGE SCALE GENOMIC DNA]</scope>
    <source>
        <strain evidence="3">ACIP1116281</strain>
    </source>
</reference>
<dbReference type="Gene3D" id="2.60.40.3680">
    <property type="match status" value="2"/>
</dbReference>
<feature type="chain" id="PRO_5019349242" description="DUF4424 domain-containing protein" evidence="1">
    <location>
        <begin position="20"/>
        <end position="351"/>
    </location>
</feature>
<evidence type="ECO:0000256" key="1">
    <source>
        <dbReference type="SAM" id="SignalP"/>
    </source>
</evidence>
<feature type="signal peptide" evidence="1">
    <location>
        <begin position="1"/>
        <end position="19"/>
    </location>
</feature>